<reference evidence="1 4" key="2">
    <citation type="submission" date="2018-08" db="EMBL/GenBank/DDBJ databases">
        <title>Complete genome of the Arcobacter molluscorum type strain LMG 25693.</title>
        <authorList>
            <person name="Miller W.G."/>
            <person name="Yee E."/>
            <person name="Bono J.L."/>
        </authorList>
    </citation>
    <scope>NUCLEOTIDE SEQUENCE [LARGE SCALE GENOMIC DNA]</scope>
    <source>
        <strain evidence="1 4">CECT 7696</strain>
    </source>
</reference>
<gene>
    <name evidence="1" type="ORF">AMOL_1945</name>
    <name evidence="2" type="ORF">CPU12_04030</name>
</gene>
<evidence type="ECO:0000313" key="1">
    <source>
        <dbReference type="EMBL" id="AXX92905.1"/>
    </source>
</evidence>
<keyword evidence="3" id="KW-1185">Reference proteome</keyword>
<dbReference type="AlphaFoldDB" id="A0A2G1DJR2"/>
<dbReference type="EMBL" id="NXFY01000004">
    <property type="protein sequence ID" value="PHO18738.1"/>
    <property type="molecule type" value="Genomic_DNA"/>
</dbReference>
<dbReference type="RefSeq" id="WP_099341796.1">
    <property type="nucleotide sequence ID" value="NZ_CP032098.1"/>
</dbReference>
<proteinExistence type="predicted"/>
<dbReference type="Proteomes" id="UP000262712">
    <property type="component" value="Chromosome"/>
</dbReference>
<dbReference type="KEGG" id="amol:AMOL_1945"/>
<evidence type="ECO:0000313" key="2">
    <source>
        <dbReference type="EMBL" id="PHO18738.1"/>
    </source>
</evidence>
<dbReference type="Proteomes" id="UP000221222">
    <property type="component" value="Unassembled WGS sequence"/>
</dbReference>
<protein>
    <submittedName>
        <fullName evidence="1">YrbL family protein</fullName>
    </submittedName>
</protein>
<reference evidence="2 3" key="1">
    <citation type="submission" date="2017-09" db="EMBL/GenBank/DDBJ databases">
        <title>Arcobacter canalis sp. nov., a new species isolated from a water canal contaminated with urban sewage.</title>
        <authorList>
            <person name="Perez-Cataluna A."/>
            <person name="Salas-Masso N."/>
            <person name="Figueras M.J."/>
        </authorList>
    </citation>
    <scope>NUCLEOTIDE SEQUENCE [LARGE SCALE GENOMIC DNA]</scope>
    <source>
        <strain evidence="2 3">F98-3</strain>
    </source>
</reference>
<evidence type="ECO:0000313" key="3">
    <source>
        <dbReference type="Proteomes" id="UP000221222"/>
    </source>
</evidence>
<sequence>MIFLDESLYINKGTNRVCYVHPNDKTKCLKIDLKDSKETKRELKYYKQLIKKNIPFDSLSKYYGEVQTNLGKAEVFELIRDNDETISMEVDKYLKNSNNIEEIENLLKLVPSLKKYIFKNKIFVKDLNTVNIMYQQNGEKSRLVIIDGLSHSNYNPFFYICDYFINKKINKSWNGFINSLKKREIIKENSFLSNYLI</sequence>
<accession>A0A2G1DJR2</accession>
<name>A0A2G1DJR2_9BACT</name>
<evidence type="ECO:0000313" key="4">
    <source>
        <dbReference type="Proteomes" id="UP000262712"/>
    </source>
</evidence>
<dbReference type="EMBL" id="CP032098">
    <property type="protein sequence ID" value="AXX92905.1"/>
    <property type="molecule type" value="Genomic_DNA"/>
</dbReference>
<dbReference type="Pfam" id="PF10707">
    <property type="entry name" value="YrbL-PhoP_reg"/>
    <property type="match status" value="1"/>
</dbReference>
<organism evidence="2 3">
    <name type="scientific">Malaciobacter molluscorum LMG 25693</name>
    <dbReference type="NCBI Taxonomy" id="870501"/>
    <lineage>
        <taxon>Bacteria</taxon>
        <taxon>Pseudomonadati</taxon>
        <taxon>Campylobacterota</taxon>
        <taxon>Epsilonproteobacteria</taxon>
        <taxon>Campylobacterales</taxon>
        <taxon>Arcobacteraceae</taxon>
        <taxon>Malaciobacter</taxon>
    </lineage>
</organism>
<dbReference type="InterPro" id="IPR019647">
    <property type="entry name" value="PhoP_reg_network_YrbL"/>
</dbReference>